<protein>
    <submittedName>
        <fullName evidence="2">Uncharacterized protein</fullName>
    </submittedName>
</protein>
<comment type="caution">
    <text evidence="2">The sequence shown here is derived from an EMBL/GenBank/DDBJ whole genome shotgun (WGS) entry which is preliminary data.</text>
</comment>
<name>A0AAN5HZG2_9BILA</name>
<feature type="compositionally biased region" description="Polar residues" evidence="1">
    <location>
        <begin position="92"/>
        <end position="106"/>
    </location>
</feature>
<reference evidence="3" key="1">
    <citation type="submission" date="2022-10" db="EMBL/GenBank/DDBJ databases">
        <title>Genome assembly of Pristionchus species.</title>
        <authorList>
            <person name="Yoshida K."/>
            <person name="Sommer R.J."/>
        </authorList>
    </citation>
    <scope>NUCLEOTIDE SEQUENCE [LARGE SCALE GENOMIC DNA]</scope>
    <source>
        <strain evidence="3">RS5460</strain>
    </source>
</reference>
<gene>
    <name evidence="2" type="ORF">PMAYCL1PPCAC_16604</name>
</gene>
<dbReference type="EMBL" id="BTRK01000004">
    <property type="protein sequence ID" value="GMR46409.1"/>
    <property type="molecule type" value="Genomic_DNA"/>
</dbReference>
<accession>A0AAN5HZG2</accession>
<proteinExistence type="predicted"/>
<organism evidence="2 3">
    <name type="scientific">Pristionchus mayeri</name>
    <dbReference type="NCBI Taxonomy" id="1317129"/>
    <lineage>
        <taxon>Eukaryota</taxon>
        <taxon>Metazoa</taxon>
        <taxon>Ecdysozoa</taxon>
        <taxon>Nematoda</taxon>
        <taxon>Chromadorea</taxon>
        <taxon>Rhabditida</taxon>
        <taxon>Rhabditina</taxon>
        <taxon>Diplogasteromorpha</taxon>
        <taxon>Diplogasteroidea</taxon>
        <taxon>Neodiplogasteridae</taxon>
        <taxon>Pristionchus</taxon>
    </lineage>
</organism>
<dbReference type="Proteomes" id="UP001328107">
    <property type="component" value="Unassembled WGS sequence"/>
</dbReference>
<evidence type="ECO:0000256" key="1">
    <source>
        <dbReference type="SAM" id="MobiDB-lite"/>
    </source>
</evidence>
<dbReference type="AlphaFoldDB" id="A0AAN5HZG2"/>
<feature type="region of interest" description="Disordered" evidence="1">
    <location>
        <begin position="86"/>
        <end position="153"/>
    </location>
</feature>
<feature type="compositionally biased region" description="Basic and acidic residues" evidence="1">
    <location>
        <begin position="116"/>
        <end position="153"/>
    </location>
</feature>
<keyword evidence="3" id="KW-1185">Reference proteome</keyword>
<evidence type="ECO:0000313" key="3">
    <source>
        <dbReference type="Proteomes" id="UP001328107"/>
    </source>
</evidence>
<evidence type="ECO:0000313" key="2">
    <source>
        <dbReference type="EMBL" id="GMR46409.1"/>
    </source>
</evidence>
<sequence length="153" mass="16684">DGHRLLHQLIRTFEDLLASDDASVVNQDVDVADLLLHEGGLRGDFLAVREVDGVRPHSSSAVAQHLLRLLIASSVHVPENDVAAELGELESHQSAKPGTGAGNQTDVALDALPRQDSSRQARLDHRDERDDERVADGHNELDDGHKHVVDDVH</sequence>
<feature type="non-terminal residue" evidence="2">
    <location>
        <position position="1"/>
    </location>
</feature>
<feature type="non-terminal residue" evidence="2">
    <location>
        <position position="153"/>
    </location>
</feature>